<keyword evidence="3" id="KW-0547">Nucleotide-binding</keyword>
<dbReference type="GO" id="GO:0004335">
    <property type="term" value="F:galactokinase activity"/>
    <property type="evidence" value="ECO:0007669"/>
    <property type="project" value="InterPro"/>
</dbReference>
<sequence>MKQIEVSTPSRICFFGEHQDYLGLEVITQAISIRFYAEFKERKDNVVTVKIGSRKFNEDTGEVYNWVNHYINLKEDIVYENNRDYIKSIINTLRKSGYSLNQGFDIKMVSDIPVGKGMCSSSTMIIAIIKAILEGIESQDKDNKEKIAYLGYIAEVEEFNEPGGMMDHYASALGGILNLKFSDKHPQINEIDFEIPGKFILFDSLRDKDTTKVLASAKTPIVEAIKELENKGVRSFKDLIYREDRDYLIGLLSEEKRKKVIANIRNYYILKQGKNLLSKDRFLPEVFGNLLKAHHENLRDALNISTKEIEQILSVAYENGALGGKINGSGGGGCCFVYAKEEDCQRILKAVEDLGYVGKILNPDSDGLRVEK</sequence>
<keyword evidence="6" id="KW-0119">Carbohydrate metabolism</keyword>
<dbReference type="OrthoDB" id="9812992at2"/>
<feature type="domain" description="GHMP kinase N-terminal" evidence="7">
    <location>
        <begin position="85"/>
        <end position="175"/>
    </location>
</feature>
<evidence type="ECO:0000313" key="9">
    <source>
        <dbReference type="EMBL" id="SHH48820.1"/>
    </source>
</evidence>
<reference evidence="9 10" key="1">
    <citation type="submission" date="2016-11" db="EMBL/GenBank/DDBJ databases">
        <authorList>
            <person name="Jaros S."/>
            <person name="Januszkiewicz K."/>
            <person name="Wedrychowicz H."/>
        </authorList>
    </citation>
    <scope>NUCLEOTIDE SEQUENCE [LARGE SCALE GENOMIC DNA]</scope>
    <source>
        <strain evidence="9 10">DSM 3089</strain>
    </source>
</reference>
<dbReference type="SUPFAM" id="SSF54211">
    <property type="entry name" value="Ribosomal protein S5 domain 2-like"/>
    <property type="match status" value="1"/>
</dbReference>
<accession>A0A1M5TDW4</accession>
<name>A0A1M5TDW4_9CLOT</name>
<evidence type="ECO:0000256" key="3">
    <source>
        <dbReference type="ARBA" id="ARBA00022741"/>
    </source>
</evidence>
<evidence type="ECO:0000256" key="5">
    <source>
        <dbReference type="ARBA" id="ARBA00022840"/>
    </source>
</evidence>
<dbReference type="InterPro" id="IPR006206">
    <property type="entry name" value="Mevalonate/galactokinase"/>
</dbReference>
<dbReference type="InterPro" id="IPR020568">
    <property type="entry name" value="Ribosomal_Su5_D2-typ_SF"/>
</dbReference>
<evidence type="ECO:0000256" key="4">
    <source>
        <dbReference type="ARBA" id="ARBA00022777"/>
    </source>
</evidence>
<dbReference type="Pfam" id="PF00288">
    <property type="entry name" value="GHMP_kinases_N"/>
    <property type="match status" value="1"/>
</dbReference>
<dbReference type="PRINTS" id="PR00959">
    <property type="entry name" value="MEVGALKINASE"/>
</dbReference>
<dbReference type="Gene3D" id="3.30.70.890">
    <property type="entry name" value="GHMP kinase, C-terminal domain"/>
    <property type="match status" value="1"/>
</dbReference>
<dbReference type="Gene3D" id="3.30.230.10">
    <property type="match status" value="1"/>
</dbReference>
<dbReference type="PRINTS" id="PR00473">
    <property type="entry name" value="GALCTOKINASE"/>
</dbReference>
<evidence type="ECO:0000256" key="1">
    <source>
        <dbReference type="ARBA" id="ARBA00006566"/>
    </source>
</evidence>
<evidence type="ECO:0000259" key="8">
    <source>
        <dbReference type="Pfam" id="PF08544"/>
    </source>
</evidence>
<dbReference type="Proteomes" id="UP000184526">
    <property type="component" value="Unassembled WGS sequence"/>
</dbReference>
<feature type="domain" description="GHMP kinase C-terminal" evidence="8">
    <location>
        <begin position="287"/>
        <end position="353"/>
    </location>
</feature>
<keyword evidence="10" id="KW-1185">Reference proteome</keyword>
<dbReference type="RefSeq" id="WP_072829776.1">
    <property type="nucleotide sequence ID" value="NZ_FQXP01000003.1"/>
</dbReference>
<protein>
    <submittedName>
        <fullName evidence="9">Galactokinase</fullName>
    </submittedName>
</protein>
<keyword evidence="5" id="KW-0067">ATP-binding</keyword>
<dbReference type="EMBL" id="FQXP01000003">
    <property type="protein sequence ID" value="SHH48820.1"/>
    <property type="molecule type" value="Genomic_DNA"/>
</dbReference>
<dbReference type="STRING" id="1121306.SAMN02745196_00534"/>
<evidence type="ECO:0000256" key="2">
    <source>
        <dbReference type="ARBA" id="ARBA00022679"/>
    </source>
</evidence>
<dbReference type="InterPro" id="IPR036554">
    <property type="entry name" value="GHMP_kinase_C_sf"/>
</dbReference>
<dbReference type="AlphaFoldDB" id="A0A1M5TDW4"/>
<dbReference type="SUPFAM" id="SSF55060">
    <property type="entry name" value="GHMP Kinase, C-terminal domain"/>
    <property type="match status" value="1"/>
</dbReference>
<evidence type="ECO:0000259" key="7">
    <source>
        <dbReference type="Pfam" id="PF00288"/>
    </source>
</evidence>
<keyword evidence="4 9" id="KW-0418">Kinase</keyword>
<dbReference type="InterPro" id="IPR014721">
    <property type="entry name" value="Ribsml_uS5_D2-typ_fold_subgr"/>
</dbReference>
<proteinExistence type="inferred from homology"/>
<dbReference type="GO" id="GO:0005524">
    <property type="term" value="F:ATP binding"/>
    <property type="evidence" value="ECO:0007669"/>
    <property type="project" value="UniProtKB-KW"/>
</dbReference>
<dbReference type="Pfam" id="PF08544">
    <property type="entry name" value="GHMP_kinases_C"/>
    <property type="match status" value="1"/>
</dbReference>
<evidence type="ECO:0000313" key="10">
    <source>
        <dbReference type="Proteomes" id="UP000184526"/>
    </source>
</evidence>
<dbReference type="PANTHER" id="PTHR10457">
    <property type="entry name" value="MEVALONATE KINASE/GALACTOKINASE"/>
    <property type="match status" value="1"/>
</dbReference>
<keyword evidence="6" id="KW-0299">Galactose metabolism</keyword>
<dbReference type="InterPro" id="IPR013750">
    <property type="entry name" value="GHMP_kinase_C_dom"/>
</dbReference>
<gene>
    <name evidence="9" type="ORF">SAMN02745196_00534</name>
</gene>
<keyword evidence="2" id="KW-0808">Transferase</keyword>
<dbReference type="InterPro" id="IPR000705">
    <property type="entry name" value="Galactokinase"/>
</dbReference>
<comment type="similarity">
    <text evidence="1">Belongs to the GHMP kinase family. GalK subfamily.</text>
</comment>
<dbReference type="GO" id="GO:0005829">
    <property type="term" value="C:cytosol"/>
    <property type="evidence" value="ECO:0007669"/>
    <property type="project" value="TreeGrafter"/>
</dbReference>
<dbReference type="PANTHER" id="PTHR10457:SF7">
    <property type="entry name" value="GALACTOKINASE-RELATED"/>
    <property type="match status" value="1"/>
</dbReference>
<dbReference type="InterPro" id="IPR006204">
    <property type="entry name" value="GHMP_kinase_N_dom"/>
</dbReference>
<evidence type="ECO:0000256" key="6">
    <source>
        <dbReference type="ARBA" id="ARBA00023144"/>
    </source>
</evidence>
<dbReference type="PIRSF" id="PIRSF000530">
    <property type="entry name" value="Galactokinase"/>
    <property type="match status" value="1"/>
</dbReference>
<organism evidence="9 10">
    <name type="scientific">Clostridium collagenovorans DSM 3089</name>
    <dbReference type="NCBI Taxonomy" id="1121306"/>
    <lineage>
        <taxon>Bacteria</taxon>
        <taxon>Bacillati</taxon>
        <taxon>Bacillota</taxon>
        <taxon>Clostridia</taxon>
        <taxon>Eubacteriales</taxon>
        <taxon>Clostridiaceae</taxon>
        <taxon>Clostridium</taxon>
    </lineage>
</organism>
<dbReference type="GO" id="GO:0006012">
    <property type="term" value="P:galactose metabolic process"/>
    <property type="evidence" value="ECO:0007669"/>
    <property type="project" value="UniProtKB-KW"/>
</dbReference>